<accession>A0ABW7C0J6</accession>
<dbReference type="RefSeq" id="WP_189850788.1">
    <property type="nucleotide sequence ID" value="NZ_BMVV01000013.1"/>
</dbReference>
<gene>
    <name evidence="2" type="ORF">ACGFYS_22810</name>
</gene>
<name>A0ABW7C0J6_9ACTN</name>
<dbReference type="SUPFAM" id="SSF52833">
    <property type="entry name" value="Thioredoxin-like"/>
    <property type="match status" value="1"/>
</dbReference>
<proteinExistence type="predicted"/>
<dbReference type="InterPro" id="IPR012336">
    <property type="entry name" value="Thioredoxin-like_fold"/>
</dbReference>
<dbReference type="InterPro" id="IPR036249">
    <property type="entry name" value="Thioredoxin-like_sf"/>
</dbReference>
<evidence type="ECO:0000313" key="2">
    <source>
        <dbReference type="EMBL" id="MFG3191763.1"/>
    </source>
</evidence>
<dbReference type="Gene3D" id="3.40.30.10">
    <property type="entry name" value="Glutaredoxin"/>
    <property type="match status" value="1"/>
</dbReference>
<comment type="caution">
    <text evidence="2">The sequence shown here is derived from an EMBL/GenBank/DDBJ whole genome shotgun (WGS) entry which is preliminary data.</text>
</comment>
<evidence type="ECO:0000313" key="3">
    <source>
        <dbReference type="Proteomes" id="UP001604282"/>
    </source>
</evidence>
<reference evidence="2 3" key="1">
    <citation type="submission" date="2024-10" db="EMBL/GenBank/DDBJ databases">
        <title>The Natural Products Discovery Center: Release of the First 8490 Sequenced Strains for Exploring Actinobacteria Biosynthetic Diversity.</title>
        <authorList>
            <person name="Kalkreuter E."/>
            <person name="Kautsar S.A."/>
            <person name="Yang D."/>
            <person name="Bader C.D."/>
            <person name="Teijaro C.N."/>
            <person name="Fluegel L."/>
            <person name="Davis C.M."/>
            <person name="Simpson J.R."/>
            <person name="Lauterbach L."/>
            <person name="Steele A.D."/>
            <person name="Gui C."/>
            <person name="Meng S."/>
            <person name="Li G."/>
            <person name="Viehrig K."/>
            <person name="Ye F."/>
            <person name="Su P."/>
            <person name="Kiefer A.F."/>
            <person name="Nichols A."/>
            <person name="Cepeda A.J."/>
            <person name="Yan W."/>
            <person name="Fan B."/>
            <person name="Jiang Y."/>
            <person name="Adhikari A."/>
            <person name="Zheng C.-J."/>
            <person name="Schuster L."/>
            <person name="Cowan T.M."/>
            <person name="Smanski M.J."/>
            <person name="Chevrette M.G."/>
            <person name="De Carvalho L.P.S."/>
            <person name="Shen B."/>
        </authorList>
    </citation>
    <scope>NUCLEOTIDE SEQUENCE [LARGE SCALE GENOMIC DNA]</scope>
    <source>
        <strain evidence="2 3">NPDC048229</strain>
    </source>
</reference>
<evidence type="ECO:0000259" key="1">
    <source>
        <dbReference type="Pfam" id="PF13462"/>
    </source>
</evidence>
<dbReference type="EMBL" id="JBICZW010000015">
    <property type="protein sequence ID" value="MFG3191763.1"/>
    <property type="molecule type" value="Genomic_DNA"/>
</dbReference>
<feature type="domain" description="Thioredoxin-like fold" evidence="1">
    <location>
        <begin position="13"/>
        <end position="172"/>
    </location>
</feature>
<keyword evidence="3" id="KW-1185">Reference proteome</keyword>
<dbReference type="Pfam" id="PF13462">
    <property type="entry name" value="Thioredoxin_4"/>
    <property type="match status" value="1"/>
</dbReference>
<dbReference type="Proteomes" id="UP001604282">
    <property type="component" value="Unassembled WGS sequence"/>
</dbReference>
<protein>
    <submittedName>
        <fullName evidence="2">Thioredoxin domain-containing protein</fullName>
    </submittedName>
</protein>
<sequence length="195" mass="20270">MNPAHTTGAHGAAVYYGDPGAPHVLRVFLELRDPGSRRMSEGLLDTFREGADEGRFVVRFHFAASIDDIAGGSGSRRAVAALGAASDAGQGAFLEYLAALLAAQPFPPGAEDRFADPAVLLDVAGGVDGLRSADFDRKVTEGTYVPWAGQVVANFAEFGILGTPVVRYDEEDLAVGGPDGTPVIGPAGFLRRIAA</sequence>
<organism evidence="2 3">
    <name type="scientific">Streptomyces omiyaensis</name>
    <dbReference type="NCBI Taxonomy" id="68247"/>
    <lineage>
        <taxon>Bacteria</taxon>
        <taxon>Bacillati</taxon>
        <taxon>Actinomycetota</taxon>
        <taxon>Actinomycetes</taxon>
        <taxon>Kitasatosporales</taxon>
        <taxon>Streptomycetaceae</taxon>
        <taxon>Streptomyces</taxon>
    </lineage>
</organism>